<sequence length="398" mass="44387">MGTEDGLDAEQGAAATTAGGLPDDAVVEILSRVPARSIHRFKCVSKPWRDLIADPLHRKRLPQTLEGFVCCAVAGASFHGRFISLPGRSAPPVDPSFSFLSKLPWIENIKLLGSCNGLLLFEHGRNPATAPAYAVCNPATEECVAVPSAGRPSPGPVLQERTYLIFDPAVSPHFHLVYVWQEDFLGEIEVRAYSSETRVWSDWASQQRRLQDEGGWKHWVNGGAVLTSIGACVNGMVHLIIFNMQEEYLITTLDREGKTCRIIRWPDNCAFPLSVGQSQGHLHCVGLLVEREESCLIWAGLSIWVLKDYDTEEWVLKHRVSFLEVFGQMNCLDGYNSNVLAIHPDRNLIFILQGSNQKLISYDMDSKESHAFHTLGHNYGFPTPYVPSFMKLVFANEH</sequence>
<dbReference type="PROSITE" id="PS50181">
    <property type="entry name" value="FBOX"/>
    <property type="match status" value="1"/>
</dbReference>
<name>A0A8T0VCS2_PANVG</name>
<dbReference type="InterPro" id="IPR036047">
    <property type="entry name" value="F-box-like_dom_sf"/>
</dbReference>
<protein>
    <recommendedName>
        <fullName evidence="1">F-box domain-containing protein</fullName>
    </recommendedName>
</protein>
<dbReference type="Gene3D" id="1.20.1280.50">
    <property type="match status" value="1"/>
</dbReference>
<proteinExistence type="predicted"/>
<dbReference type="PANTHER" id="PTHR35546">
    <property type="entry name" value="F-BOX PROTEIN INTERACTION DOMAIN PROTEIN-RELATED"/>
    <property type="match status" value="1"/>
</dbReference>
<dbReference type="CDD" id="cd22157">
    <property type="entry name" value="F-box_AtFBW1-like"/>
    <property type="match status" value="1"/>
</dbReference>
<dbReference type="Pfam" id="PF00646">
    <property type="entry name" value="F-box"/>
    <property type="match status" value="1"/>
</dbReference>
<dbReference type="InterPro" id="IPR001810">
    <property type="entry name" value="F-box_dom"/>
</dbReference>
<dbReference type="Proteomes" id="UP000823388">
    <property type="component" value="Chromosome 2N"/>
</dbReference>
<dbReference type="Pfam" id="PF08268">
    <property type="entry name" value="FBA_3"/>
    <property type="match status" value="1"/>
</dbReference>
<evidence type="ECO:0000313" key="3">
    <source>
        <dbReference type="Proteomes" id="UP000823388"/>
    </source>
</evidence>
<dbReference type="SUPFAM" id="SSF81383">
    <property type="entry name" value="F-box domain"/>
    <property type="match status" value="1"/>
</dbReference>
<gene>
    <name evidence="2" type="ORF">PVAP13_2NG067900</name>
</gene>
<accession>A0A8T0VCS2</accession>
<keyword evidence="3" id="KW-1185">Reference proteome</keyword>
<feature type="domain" description="F-box" evidence="1">
    <location>
        <begin position="15"/>
        <end position="61"/>
    </location>
</feature>
<dbReference type="AlphaFoldDB" id="A0A8T0VCS2"/>
<dbReference type="PANTHER" id="PTHR35546:SF106">
    <property type="entry name" value="DUF1618 DOMAIN-CONTAINING PROTEIN"/>
    <property type="match status" value="1"/>
</dbReference>
<comment type="caution">
    <text evidence="2">The sequence shown here is derived from an EMBL/GenBank/DDBJ whole genome shotgun (WGS) entry which is preliminary data.</text>
</comment>
<dbReference type="OrthoDB" id="674437at2759"/>
<reference evidence="2" key="1">
    <citation type="submission" date="2020-05" db="EMBL/GenBank/DDBJ databases">
        <title>WGS assembly of Panicum virgatum.</title>
        <authorList>
            <person name="Lovell J.T."/>
            <person name="Jenkins J."/>
            <person name="Shu S."/>
            <person name="Juenger T.E."/>
            <person name="Schmutz J."/>
        </authorList>
    </citation>
    <scope>NUCLEOTIDE SEQUENCE</scope>
    <source>
        <strain evidence="2">AP13</strain>
    </source>
</reference>
<dbReference type="InterPro" id="IPR055290">
    <property type="entry name" value="At3g26010-like"/>
</dbReference>
<dbReference type="EMBL" id="CM029040">
    <property type="protein sequence ID" value="KAG2632185.1"/>
    <property type="molecule type" value="Genomic_DNA"/>
</dbReference>
<evidence type="ECO:0000313" key="2">
    <source>
        <dbReference type="EMBL" id="KAG2632185.1"/>
    </source>
</evidence>
<organism evidence="2 3">
    <name type="scientific">Panicum virgatum</name>
    <name type="common">Blackwell switchgrass</name>
    <dbReference type="NCBI Taxonomy" id="38727"/>
    <lineage>
        <taxon>Eukaryota</taxon>
        <taxon>Viridiplantae</taxon>
        <taxon>Streptophyta</taxon>
        <taxon>Embryophyta</taxon>
        <taxon>Tracheophyta</taxon>
        <taxon>Spermatophyta</taxon>
        <taxon>Magnoliopsida</taxon>
        <taxon>Liliopsida</taxon>
        <taxon>Poales</taxon>
        <taxon>Poaceae</taxon>
        <taxon>PACMAD clade</taxon>
        <taxon>Panicoideae</taxon>
        <taxon>Panicodae</taxon>
        <taxon>Paniceae</taxon>
        <taxon>Panicinae</taxon>
        <taxon>Panicum</taxon>
        <taxon>Panicum sect. Hiantes</taxon>
    </lineage>
</organism>
<dbReference type="SMART" id="SM00256">
    <property type="entry name" value="FBOX"/>
    <property type="match status" value="1"/>
</dbReference>
<dbReference type="InterPro" id="IPR013187">
    <property type="entry name" value="F-box-assoc_dom_typ3"/>
</dbReference>
<evidence type="ECO:0000259" key="1">
    <source>
        <dbReference type="PROSITE" id="PS50181"/>
    </source>
</evidence>